<dbReference type="AlphaFoldDB" id="A0A841Z9P0"/>
<evidence type="ECO:0000313" key="3">
    <source>
        <dbReference type="EMBL" id="MBC1501312.1"/>
    </source>
</evidence>
<dbReference type="Gene3D" id="2.60.120.10">
    <property type="entry name" value="Jelly Rolls"/>
    <property type="match status" value="1"/>
</dbReference>
<dbReference type="InterPro" id="IPR000595">
    <property type="entry name" value="cNMP-bd_dom"/>
</dbReference>
<dbReference type="InterPro" id="IPR014710">
    <property type="entry name" value="RmlC-like_jellyroll"/>
</dbReference>
<evidence type="ECO:0000259" key="2">
    <source>
        <dbReference type="Pfam" id="PF00027"/>
    </source>
</evidence>
<evidence type="ECO:0000313" key="4">
    <source>
        <dbReference type="Proteomes" id="UP000564536"/>
    </source>
</evidence>
<accession>A0A841Z9P0</accession>
<dbReference type="SUPFAM" id="SSF46785">
    <property type="entry name" value="Winged helix' DNA-binding domain"/>
    <property type="match status" value="1"/>
</dbReference>
<dbReference type="SUPFAM" id="SSF51206">
    <property type="entry name" value="cAMP-binding domain-like"/>
    <property type="match status" value="1"/>
</dbReference>
<dbReference type="Proteomes" id="UP000564536">
    <property type="component" value="Unassembled WGS sequence"/>
</dbReference>
<dbReference type="Pfam" id="PF00027">
    <property type="entry name" value="cNMP_binding"/>
    <property type="match status" value="1"/>
</dbReference>
<evidence type="ECO:0000256" key="1">
    <source>
        <dbReference type="ARBA" id="ARBA00023159"/>
    </source>
</evidence>
<feature type="domain" description="Cyclic nucleotide-binding" evidence="2">
    <location>
        <begin position="56"/>
        <end position="128"/>
    </location>
</feature>
<dbReference type="InterPro" id="IPR036390">
    <property type="entry name" value="WH_DNA-bd_sf"/>
</dbReference>
<proteinExistence type="predicted"/>
<name>A0A841Z9P0_9LIST</name>
<keyword evidence="1" id="KW-0010">Activator</keyword>
<organism evidence="3 4">
    <name type="scientific">Listeria weihenstephanensis</name>
    <dbReference type="NCBI Taxonomy" id="1006155"/>
    <lineage>
        <taxon>Bacteria</taxon>
        <taxon>Bacillati</taxon>
        <taxon>Bacillota</taxon>
        <taxon>Bacilli</taxon>
        <taxon>Bacillales</taxon>
        <taxon>Listeriaceae</taxon>
        <taxon>Listeria</taxon>
    </lineage>
</organism>
<dbReference type="EMBL" id="JAARRL010000020">
    <property type="protein sequence ID" value="MBC1501312.1"/>
    <property type="molecule type" value="Genomic_DNA"/>
</dbReference>
<dbReference type="CDD" id="cd00038">
    <property type="entry name" value="CAP_ED"/>
    <property type="match status" value="1"/>
</dbReference>
<gene>
    <name evidence="3" type="ORF">HB943_11935</name>
</gene>
<reference evidence="3 4" key="1">
    <citation type="submission" date="2020-03" db="EMBL/GenBank/DDBJ databases">
        <title>Soil Listeria distribution.</title>
        <authorList>
            <person name="Liao J."/>
            <person name="Wiedmann M."/>
        </authorList>
    </citation>
    <scope>NUCLEOTIDE SEQUENCE [LARGE SCALE GENOMIC DNA]</scope>
    <source>
        <strain evidence="3 4">FSL L7-1523</strain>
    </source>
</reference>
<dbReference type="RefSeq" id="WP_185426627.1">
    <property type="nucleotide sequence ID" value="NZ_JAARRL010000020.1"/>
</dbReference>
<protein>
    <submittedName>
        <fullName evidence="3">Crp/Fnr family transcriptional regulator</fullName>
    </submittedName>
</protein>
<dbReference type="InterPro" id="IPR018490">
    <property type="entry name" value="cNMP-bd_dom_sf"/>
</dbReference>
<sequence length="238" mass="27305">MANGNSLKRSGQAQMLYKELYNKDVVDGKFGNSQLLHVLQDNDGYPIARKKMALGQKDNLFHEDTVHEYVYLVESGILGAWKGAHLVHFIGKGAFIGMEHILGNEVSYLTVTALEKAVVWRFLKTDVLWKVMHRQEGLFFLYTDLKGMNDHWMHRCAIQFLDAKEQIIANIEELGRLYGKETPQQIILPKVFTKRLLANYLNLTGTTVYYVCKQLIQEGLLEPVSYQLIVNKDKLTAR</sequence>
<comment type="caution">
    <text evidence="3">The sequence shown here is derived from an EMBL/GenBank/DDBJ whole genome shotgun (WGS) entry which is preliminary data.</text>
</comment>